<feature type="transmembrane region" description="Helical" evidence="1">
    <location>
        <begin position="6"/>
        <end position="30"/>
    </location>
</feature>
<reference evidence="2 3" key="1">
    <citation type="submission" date="2015-01" db="EMBL/GenBank/DDBJ databases">
        <title>Genome of Sphingomonas taxi strain 30a.</title>
        <authorList>
            <person name="Eevers N."/>
            <person name="Van Hamme J."/>
            <person name="Bottos E."/>
            <person name="Weyens N."/>
            <person name="Vangronsveld J."/>
        </authorList>
    </citation>
    <scope>NUCLEOTIDE SEQUENCE [LARGE SCALE GENOMIC DNA]</scope>
    <source>
        <strain evidence="2 3">30a</strain>
    </source>
</reference>
<dbReference type="EMBL" id="JXTP01000051">
    <property type="protein sequence ID" value="KIU27197.1"/>
    <property type="molecule type" value="Genomic_DNA"/>
</dbReference>
<dbReference type="AlphaFoldDB" id="A0A0D1M949"/>
<gene>
    <name evidence="2" type="ORF">SR41_10865</name>
</gene>
<evidence type="ECO:0000256" key="1">
    <source>
        <dbReference type="SAM" id="Phobius"/>
    </source>
</evidence>
<organism evidence="2 3">
    <name type="scientific">Sphingomonas melonis</name>
    <dbReference type="NCBI Taxonomy" id="152682"/>
    <lineage>
        <taxon>Bacteria</taxon>
        <taxon>Pseudomonadati</taxon>
        <taxon>Pseudomonadota</taxon>
        <taxon>Alphaproteobacteria</taxon>
        <taxon>Sphingomonadales</taxon>
        <taxon>Sphingomonadaceae</taxon>
        <taxon>Sphingomonas</taxon>
    </lineage>
</organism>
<sequence>MRTGDMLGWSTMLLGMSALYPALAIGFLLIASFGMWARQRVDGVGGDMHEAGIALTETCRLLFAAIAID</sequence>
<name>A0A0D1M949_9SPHN</name>
<proteinExistence type="predicted"/>
<protein>
    <recommendedName>
        <fullName evidence="4">Adenosylcobinamide-GDP ribazoletransferase</fullName>
    </recommendedName>
</protein>
<dbReference type="PATRIC" id="fig|1549858.7.peg.1823"/>
<comment type="caution">
    <text evidence="2">The sequence shown here is derived from an EMBL/GenBank/DDBJ whole genome shotgun (WGS) entry which is preliminary data.</text>
</comment>
<keyword evidence="1" id="KW-1133">Transmembrane helix</keyword>
<dbReference type="Proteomes" id="UP000033203">
    <property type="component" value="Unassembled WGS sequence"/>
</dbReference>
<keyword evidence="1" id="KW-0472">Membrane</keyword>
<evidence type="ECO:0008006" key="4">
    <source>
        <dbReference type="Google" id="ProtNLM"/>
    </source>
</evidence>
<keyword evidence="1" id="KW-0812">Transmembrane</keyword>
<accession>A0A0D1M949</accession>
<evidence type="ECO:0000313" key="3">
    <source>
        <dbReference type="Proteomes" id="UP000033203"/>
    </source>
</evidence>
<evidence type="ECO:0000313" key="2">
    <source>
        <dbReference type="EMBL" id="KIU27197.1"/>
    </source>
</evidence>